<dbReference type="EMBL" id="LR796697">
    <property type="protein sequence ID" value="CAB4160470.1"/>
    <property type="molecule type" value="Genomic_DNA"/>
</dbReference>
<feature type="region of interest" description="Disordered" evidence="1">
    <location>
        <begin position="1"/>
        <end position="30"/>
    </location>
</feature>
<sequence length="200" mass="22380">MPYDGTQSNLQSFINDAPTNGNGAGSPDGTGYYPNTLTDFGIETNFYDKAFSWEPKYQHKFILQIDDIPGFLIKTSAKPSLTNGEVVLDHINVKRKLKGKSSWNSIAITMYDAIMPSGAQAVMEWVRLHHESATGRDGYASMYKKDITLHSLSPLGEIIEEWKIYGAYLSEVNFGSLDWSAEDVVMIDATLNYDWALLSY</sequence>
<protein>
    <submittedName>
        <fullName evidence="2">Bacteriophage T4, Gp19, tail tube</fullName>
    </submittedName>
</protein>
<feature type="compositionally biased region" description="Polar residues" evidence="1">
    <location>
        <begin position="1"/>
        <end position="21"/>
    </location>
</feature>
<evidence type="ECO:0000313" key="2">
    <source>
        <dbReference type="EMBL" id="CAB4160470.1"/>
    </source>
</evidence>
<evidence type="ECO:0000256" key="1">
    <source>
        <dbReference type="SAM" id="MobiDB-lite"/>
    </source>
</evidence>
<proteinExistence type="predicted"/>
<reference evidence="2" key="1">
    <citation type="submission" date="2020-04" db="EMBL/GenBank/DDBJ databases">
        <authorList>
            <person name="Chiriac C."/>
            <person name="Salcher M."/>
            <person name="Ghai R."/>
            <person name="Kavagutti S V."/>
        </authorList>
    </citation>
    <scope>NUCLEOTIDE SEQUENCE</scope>
</reference>
<organism evidence="2">
    <name type="scientific">uncultured Caudovirales phage</name>
    <dbReference type="NCBI Taxonomy" id="2100421"/>
    <lineage>
        <taxon>Viruses</taxon>
        <taxon>Duplodnaviria</taxon>
        <taxon>Heunggongvirae</taxon>
        <taxon>Uroviricota</taxon>
        <taxon>Caudoviricetes</taxon>
        <taxon>Peduoviridae</taxon>
        <taxon>Maltschvirus</taxon>
        <taxon>Maltschvirus maltsch</taxon>
    </lineage>
</organism>
<gene>
    <name evidence="2" type="ORF">UFOVP723_209</name>
</gene>
<accession>A0A6J5NKR5</accession>
<name>A0A6J5NKR5_9CAUD</name>